<keyword evidence="4" id="KW-1185">Reference proteome</keyword>
<dbReference type="EMBL" id="LAJF01000036">
    <property type="protein sequence ID" value="KKB86476.1"/>
    <property type="molecule type" value="Genomic_DNA"/>
</dbReference>
<dbReference type="RefSeq" id="WP_046133805.1">
    <property type="nucleotide sequence ID" value="NZ_FQVC01000003.1"/>
</dbReference>
<evidence type="ECO:0000313" key="5">
    <source>
        <dbReference type="Proteomes" id="UP000184533"/>
    </source>
</evidence>
<evidence type="ECO:0000313" key="2">
    <source>
        <dbReference type="EMBL" id="KKB86476.1"/>
    </source>
</evidence>
<dbReference type="PATRIC" id="fig|1121477.3.peg.1588"/>
<dbReference type="Proteomes" id="UP000184533">
    <property type="component" value="Unassembled WGS sequence"/>
</dbReference>
<evidence type="ECO:0000256" key="1">
    <source>
        <dbReference type="SAM" id="MobiDB-lite"/>
    </source>
</evidence>
<evidence type="ECO:0000313" key="3">
    <source>
        <dbReference type="EMBL" id="SHE87459.1"/>
    </source>
</evidence>
<reference evidence="2 4" key="1">
    <citation type="submission" date="2015-03" db="EMBL/GenBank/DDBJ databases">
        <authorList>
            <person name="Hassan Y.I."/>
            <person name="Lepp D."/>
            <person name="Zhou T."/>
        </authorList>
    </citation>
    <scope>NUCLEOTIDE SEQUENCE [LARGE SCALE GENOMIC DNA]</scope>
    <source>
        <strain evidence="2 4">DSM 17137</strain>
    </source>
</reference>
<name>A0A0F5LW06_9HYPH</name>
<accession>A0A0F5LW06</accession>
<organism evidence="2 4">
    <name type="scientific">Devosia limi DSM 17137</name>
    <dbReference type="NCBI Taxonomy" id="1121477"/>
    <lineage>
        <taxon>Bacteria</taxon>
        <taxon>Pseudomonadati</taxon>
        <taxon>Pseudomonadota</taxon>
        <taxon>Alphaproteobacteria</taxon>
        <taxon>Hyphomicrobiales</taxon>
        <taxon>Devosiaceae</taxon>
        <taxon>Devosia</taxon>
    </lineage>
</organism>
<dbReference type="OrthoDB" id="7960825at2"/>
<dbReference type="STRING" id="1121477.SAMN02745223_01289"/>
<proteinExistence type="predicted"/>
<dbReference type="AlphaFoldDB" id="A0A0F5LW06"/>
<dbReference type="EMBL" id="FQVC01000003">
    <property type="protein sequence ID" value="SHE87459.1"/>
    <property type="molecule type" value="Genomic_DNA"/>
</dbReference>
<feature type="compositionally biased region" description="Polar residues" evidence="1">
    <location>
        <begin position="238"/>
        <end position="247"/>
    </location>
</feature>
<evidence type="ECO:0000313" key="4">
    <source>
        <dbReference type="Proteomes" id="UP000033608"/>
    </source>
</evidence>
<protein>
    <submittedName>
        <fullName evidence="2">Uncharacterized protein</fullName>
    </submittedName>
</protein>
<dbReference type="Proteomes" id="UP000033608">
    <property type="component" value="Unassembled WGS sequence"/>
</dbReference>
<gene>
    <name evidence="3" type="ORF">SAMN02745223_01289</name>
    <name evidence="2" type="ORF">VW29_02670</name>
</gene>
<reference evidence="3 5" key="2">
    <citation type="submission" date="2016-11" db="EMBL/GenBank/DDBJ databases">
        <authorList>
            <person name="Jaros S."/>
            <person name="Januszkiewicz K."/>
            <person name="Wedrychowicz H."/>
        </authorList>
    </citation>
    <scope>NUCLEOTIDE SEQUENCE [LARGE SCALE GENOMIC DNA]</scope>
    <source>
        <strain evidence="3 5">DSM 17137</strain>
    </source>
</reference>
<feature type="region of interest" description="Disordered" evidence="1">
    <location>
        <begin position="228"/>
        <end position="247"/>
    </location>
</feature>
<sequence>MAVFPENGHIIVIQGGRKIWGTDTPPINLLMSAQQSIVRTIAFPDFQKDFVYGYNQFREFPAGGPGDPDYYDTGSCVTLSKILPGEYGPSAGGIYNLPDQVIGTVPAGMNHIDVRVVLSWTKRPTAHDGSLVIRGSPVASPLGQGVTAHLQGGSGVLEIAGGWRRAIHVGLSGTDIVLSRFQSSRGGAERTWDAWGGPTRFGWSYGSSPDGMVACQLDAKTLSWPEGLPGGLNPPYRGNSTQCSTTDNSSYSSTWQATFLITPGRYNAGV</sequence>